<dbReference type="RefSeq" id="WP_101301003.1">
    <property type="nucleotide sequence ID" value="NZ_NXGX01000003.1"/>
</dbReference>
<dbReference type="AlphaFoldDB" id="A0A2N3L761"/>
<dbReference type="Proteomes" id="UP000233332">
    <property type="component" value="Unassembled WGS sequence"/>
</dbReference>
<evidence type="ECO:0000256" key="2">
    <source>
        <dbReference type="ARBA" id="ARBA00023015"/>
    </source>
</evidence>
<dbReference type="NCBIfam" id="TIGR02937">
    <property type="entry name" value="sigma70-ECF"/>
    <property type="match status" value="1"/>
</dbReference>
<gene>
    <name evidence="6" type="ORF">COO92_07055</name>
</gene>
<dbReference type="Gene3D" id="1.10.10.10">
    <property type="entry name" value="Winged helix-like DNA-binding domain superfamily/Winged helix DNA-binding domain"/>
    <property type="match status" value="1"/>
</dbReference>
<protein>
    <recommendedName>
        <fullName evidence="5">RNA polymerase sigma-70 region 2 domain-containing protein</fullName>
    </recommendedName>
</protein>
<evidence type="ECO:0000313" key="6">
    <source>
        <dbReference type="EMBL" id="PKR58628.1"/>
    </source>
</evidence>
<keyword evidence="2" id="KW-0805">Transcription regulation</keyword>
<evidence type="ECO:0000256" key="3">
    <source>
        <dbReference type="ARBA" id="ARBA00023082"/>
    </source>
</evidence>
<keyword evidence="3" id="KW-0731">Sigma factor</keyword>
<sequence length="193" mass="21729">MKFASSHHSSADWQALQKGLHRFVQTRVPVNEVEDVVSDILEAIIRTQSTLSTASNPSAWVYAVARSKIVDFYRRQSRKRSTTNNLQSDPTWYGHAEMIPVDTQPDEADLSACLSDIISGMDDDDQKILTEIDLKRTRQTEFSARHAIRLPTVKSRVQRARKRLRNRLIACCPDGTSDGCGNTCQSNTTYATN</sequence>
<keyword evidence="4" id="KW-0804">Transcription</keyword>
<dbReference type="GO" id="GO:0006352">
    <property type="term" value="P:DNA-templated transcription initiation"/>
    <property type="evidence" value="ECO:0007669"/>
    <property type="project" value="InterPro"/>
</dbReference>
<evidence type="ECO:0000256" key="1">
    <source>
        <dbReference type="ARBA" id="ARBA00010641"/>
    </source>
</evidence>
<evidence type="ECO:0000259" key="5">
    <source>
        <dbReference type="Pfam" id="PF04542"/>
    </source>
</evidence>
<comment type="similarity">
    <text evidence="1">Belongs to the sigma-70 factor family. ECF subfamily.</text>
</comment>
<keyword evidence="7" id="KW-1185">Reference proteome</keyword>
<reference evidence="6 7" key="1">
    <citation type="submission" date="2017-09" db="EMBL/GenBank/DDBJ databases">
        <title>Biodiversity and function of Thalassospira species in the particle-attached aromatic-hydrocarbon-degrading consortia from the surface seawater of the China South Sea.</title>
        <authorList>
            <person name="Dong C."/>
            <person name="Lai Q."/>
            <person name="Shao Z."/>
        </authorList>
    </citation>
    <scope>NUCLEOTIDE SEQUENCE [LARGE SCALE GENOMIC DNA]</scope>
    <source>
        <strain evidence="6 7">139Z-12</strain>
    </source>
</reference>
<dbReference type="InterPro" id="IPR013325">
    <property type="entry name" value="RNA_pol_sigma_r2"/>
</dbReference>
<dbReference type="EMBL" id="NXGX01000003">
    <property type="protein sequence ID" value="PKR58628.1"/>
    <property type="molecule type" value="Genomic_DNA"/>
</dbReference>
<dbReference type="Gene3D" id="1.10.1740.10">
    <property type="match status" value="1"/>
</dbReference>
<dbReference type="PANTHER" id="PTHR43133:SF62">
    <property type="entry name" value="RNA POLYMERASE SIGMA FACTOR SIGZ"/>
    <property type="match status" value="1"/>
</dbReference>
<dbReference type="InterPro" id="IPR039425">
    <property type="entry name" value="RNA_pol_sigma-70-like"/>
</dbReference>
<comment type="caution">
    <text evidence="6">The sequence shown here is derived from an EMBL/GenBank/DDBJ whole genome shotgun (WGS) entry which is preliminary data.</text>
</comment>
<feature type="domain" description="RNA polymerase sigma-70 region 2" evidence="5">
    <location>
        <begin position="15"/>
        <end position="78"/>
    </location>
</feature>
<dbReference type="Pfam" id="PF04542">
    <property type="entry name" value="Sigma70_r2"/>
    <property type="match status" value="1"/>
</dbReference>
<name>A0A2N3L761_9PROT</name>
<evidence type="ECO:0000256" key="4">
    <source>
        <dbReference type="ARBA" id="ARBA00023163"/>
    </source>
</evidence>
<proteinExistence type="inferred from homology"/>
<dbReference type="InterPro" id="IPR013324">
    <property type="entry name" value="RNA_pol_sigma_r3/r4-like"/>
</dbReference>
<accession>A0A2N3L761</accession>
<dbReference type="GO" id="GO:0016987">
    <property type="term" value="F:sigma factor activity"/>
    <property type="evidence" value="ECO:0007669"/>
    <property type="project" value="UniProtKB-KW"/>
</dbReference>
<dbReference type="InterPro" id="IPR036388">
    <property type="entry name" value="WH-like_DNA-bd_sf"/>
</dbReference>
<dbReference type="PANTHER" id="PTHR43133">
    <property type="entry name" value="RNA POLYMERASE ECF-TYPE SIGMA FACTO"/>
    <property type="match status" value="1"/>
</dbReference>
<dbReference type="InterPro" id="IPR014284">
    <property type="entry name" value="RNA_pol_sigma-70_dom"/>
</dbReference>
<dbReference type="InterPro" id="IPR007627">
    <property type="entry name" value="RNA_pol_sigma70_r2"/>
</dbReference>
<evidence type="ECO:0000313" key="7">
    <source>
        <dbReference type="Proteomes" id="UP000233332"/>
    </source>
</evidence>
<dbReference type="SUPFAM" id="SSF88659">
    <property type="entry name" value="Sigma3 and sigma4 domains of RNA polymerase sigma factors"/>
    <property type="match status" value="1"/>
</dbReference>
<dbReference type="SUPFAM" id="SSF88946">
    <property type="entry name" value="Sigma2 domain of RNA polymerase sigma factors"/>
    <property type="match status" value="1"/>
</dbReference>
<organism evidence="6 7">
    <name type="scientific">Thalassospira lohafexi</name>
    <dbReference type="NCBI Taxonomy" id="744227"/>
    <lineage>
        <taxon>Bacteria</taxon>
        <taxon>Pseudomonadati</taxon>
        <taxon>Pseudomonadota</taxon>
        <taxon>Alphaproteobacteria</taxon>
        <taxon>Rhodospirillales</taxon>
        <taxon>Thalassospiraceae</taxon>
        <taxon>Thalassospira</taxon>
    </lineage>
</organism>